<name>A0A0E0AHZ0_9ORYZ</name>
<evidence type="ECO:0000256" key="1">
    <source>
        <dbReference type="SAM" id="MobiDB-lite"/>
    </source>
</evidence>
<dbReference type="EnsemblPlants" id="OGLUM07G08800.1">
    <property type="protein sequence ID" value="OGLUM07G08800.1"/>
    <property type="gene ID" value="OGLUM07G08800"/>
</dbReference>
<sequence length="96" mass="10607">MSPSHPLAAAAVEAPAPPFSAYPPPFLPSPVIFVVSGVRCHRAAILLHLRRLLLPAASTDYPLLRPPDLRSPRHRPPRGLRRPGRLRLTLDPHHET</sequence>
<feature type="compositionally biased region" description="Basic residues" evidence="1">
    <location>
        <begin position="72"/>
        <end position="85"/>
    </location>
</feature>
<dbReference type="HOGENOM" id="CLU_2363154_0_0_1"/>
<evidence type="ECO:0000313" key="3">
    <source>
        <dbReference type="Proteomes" id="UP000026961"/>
    </source>
</evidence>
<keyword evidence="3" id="KW-1185">Reference proteome</keyword>
<dbReference type="Gramene" id="OGLUM07G08800.1">
    <property type="protein sequence ID" value="OGLUM07G08800.1"/>
    <property type="gene ID" value="OGLUM07G08800"/>
</dbReference>
<reference evidence="2" key="1">
    <citation type="submission" date="2015-04" db="UniProtKB">
        <authorList>
            <consortium name="EnsemblPlants"/>
        </authorList>
    </citation>
    <scope>IDENTIFICATION</scope>
</reference>
<organism evidence="2">
    <name type="scientific">Oryza glumipatula</name>
    <dbReference type="NCBI Taxonomy" id="40148"/>
    <lineage>
        <taxon>Eukaryota</taxon>
        <taxon>Viridiplantae</taxon>
        <taxon>Streptophyta</taxon>
        <taxon>Embryophyta</taxon>
        <taxon>Tracheophyta</taxon>
        <taxon>Spermatophyta</taxon>
        <taxon>Magnoliopsida</taxon>
        <taxon>Liliopsida</taxon>
        <taxon>Poales</taxon>
        <taxon>Poaceae</taxon>
        <taxon>BOP clade</taxon>
        <taxon>Oryzoideae</taxon>
        <taxon>Oryzeae</taxon>
        <taxon>Oryzinae</taxon>
        <taxon>Oryza</taxon>
    </lineage>
</organism>
<accession>A0A0E0AHZ0</accession>
<proteinExistence type="predicted"/>
<protein>
    <submittedName>
        <fullName evidence="2">Uncharacterized protein</fullName>
    </submittedName>
</protein>
<reference evidence="2" key="2">
    <citation type="submission" date="2018-05" db="EMBL/GenBank/DDBJ databases">
        <title>OgluRS3 (Oryza glumaepatula Reference Sequence Version 3).</title>
        <authorList>
            <person name="Zhang J."/>
            <person name="Kudrna D."/>
            <person name="Lee S."/>
            <person name="Talag J."/>
            <person name="Welchert J."/>
            <person name="Wing R.A."/>
        </authorList>
    </citation>
    <scope>NUCLEOTIDE SEQUENCE [LARGE SCALE GENOMIC DNA]</scope>
</reference>
<evidence type="ECO:0000313" key="2">
    <source>
        <dbReference type="EnsemblPlants" id="OGLUM07G08800.1"/>
    </source>
</evidence>
<dbReference type="Proteomes" id="UP000026961">
    <property type="component" value="Chromosome 7"/>
</dbReference>
<dbReference type="AlphaFoldDB" id="A0A0E0AHZ0"/>
<feature type="region of interest" description="Disordered" evidence="1">
    <location>
        <begin position="60"/>
        <end position="96"/>
    </location>
</feature>